<keyword evidence="3" id="KW-1185">Reference proteome</keyword>
<proteinExistence type="predicted"/>
<reference evidence="2 3" key="1">
    <citation type="submission" date="2015-12" db="EMBL/GenBank/DDBJ databases">
        <title>The genome of Folsomia candida.</title>
        <authorList>
            <person name="Faddeeva A."/>
            <person name="Derks M.F."/>
            <person name="Anvar Y."/>
            <person name="Smit S."/>
            <person name="Van Straalen N."/>
            <person name="Roelofs D."/>
        </authorList>
    </citation>
    <scope>NUCLEOTIDE SEQUENCE [LARGE SCALE GENOMIC DNA]</scope>
    <source>
        <strain evidence="2 3">VU population</strain>
        <tissue evidence="2">Whole body</tissue>
    </source>
</reference>
<dbReference type="Proteomes" id="UP000198287">
    <property type="component" value="Unassembled WGS sequence"/>
</dbReference>
<keyword evidence="1" id="KW-0732">Signal</keyword>
<evidence type="ECO:0000256" key="1">
    <source>
        <dbReference type="SAM" id="SignalP"/>
    </source>
</evidence>
<evidence type="ECO:0000313" key="3">
    <source>
        <dbReference type="Proteomes" id="UP000198287"/>
    </source>
</evidence>
<gene>
    <name evidence="2" type="ORF">Fcan01_25507</name>
</gene>
<organism evidence="2 3">
    <name type="scientific">Folsomia candida</name>
    <name type="common">Springtail</name>
    <dbReference type="NCBI Taxonomy" id="158441"/>
    <lineage>
        <taxon>Eukaryota</taxon>
        <taxon>Metazoa</taxon>
        <taxon>Ecdysozoa</taxon>
        <taxon>Arthropoda</taxon>
        <taxon>Hexapoda</taxon>
        <taxon>Collembola</taxon>
        <taxon>Entomobryomorpha</taxon>
        <taxon>Isotomoidea</taxon>
        <taxon>Isotomidae</taxon>
        <taxon>Proisotominae</taxon>
        <taxon>Folsomia</taxon>
    </lineage>
</organism>
<feature type="signal peptide" evidence="1">
    <location>
        <begin position="1"/>
        <end position="16"/>
    </location>
</feature>
<name>A0A226D3G2_FOLCA</name>
<protein>
    <submittedName>
        <fullName evidence="2">Uncharacterized protein</fullName>
    </submittedName>
</protein>
<sequence>MQVFAIVLLLVAGSFANSIKQTRETGPPCPLPAEYIGTEGPLNITLHPILEIHQGGTRGVSTINGLDTFAYEYTINLIALTAEFTITVGSLSLDTLYTATGYLDARPFSQGCIPSGNFTGGANGPAPATATVVGLRAVGTATIFINLITDRISLRLLAVSSFSFTTITANLSDDYVIGGSPIDWPAFNAGLKACVDSEFASNNAAVVEKIRLAVNEKIADYTLQDFLDLIGGGGSTCPPPTF</sequence>
<feature type="chain" id="PRO_5013053406" evidence="1">
    <location>
        <begin position="17"/>
        <end position="242"/>
    </location>
</feature>
<evidence type="ECO:0000313" key="2">
    <source>
        <dbReference type="EMBL" id="OXA39759.1"/>
    </source>
</evidence>
<dbReference type="EMBL" id="LNIX01000037">
    <property type="protein sequence ID" value="OXA39759.1"/>
    <property type="molecule type" value="Genomic_DNA"/>
</dbReference>
<dbReference type="AlphaFoldDB" id="A0A226D3G2"/>
<accession>A0A226D3G2</accession>
<comment type="caution">
    <text evidence="2">The sequence shown here is derived from an EMBL/GenBank/DDBJ whole genome shotgun (WGS) entry which is preliminary data.</text>
</comment>